<gene>
    <name evidence="2" type="ORF">GGR93_000006</name>
</gene>
<protein>
    <submittedName>
        <fullName evidence="2">Uncharacterized protein</fullName>
    </submittedName>
</protein>
<dbReference type="EMBL" id="JACIFU010000001">
    <property type="protein sequence ID" value="MBB4172245.1"/>
    <property type="molecule type" value="Genomic_DNA"/>
</dbReference>
<dbReference type="OrthoDB" id="7862430at2"/>
<evidence type="ECO:0000256" key="1">
    <source>
        <dbReference type="SAM" id="MobiDB-lite"/>
    </source>
</evidence>
<dbReference type="Proteomes" id="UP000565745">
    <property type="component" value="Unassembled WGS sequence"/>
</dbReference>
<comment type="caution">
    <text evidence="2">The sequence shown here is derived from an EMBL/GenBank/DDBJ whole genome shotgun (WGS) entry which is preliminary data.</text>
</comment>
<keyword evidence="3" id="KW-1185">Reference proteome</keyword>
<feature type="region of interest" description="Disordered" evidence="1">
    <location>
        <begin position="65"/>
        <end position="84"/>
    </location>
</feature>
<accession>A0A7W6M4G6</accession>
<evidence type="ECO:0000313" key="2">
    <source>
        <dbReference type="EMBL" id="MBB4172245.1"/>
    </source>
</evidence>
<evidence type="ECO:0000313" key="3">
    <source>
        <dbReference type="Proteomes" id="UP000565745"/>
    </source>
</evidence>
<proteinExistence type="predicted"/>
<dbReference type="AlphaFoldDB" id="A0A7W6M4G6"/>
<sequence>MYTCPIQIKDVRYNAASQSFEAAVTIHDNATVRTYACDFSAPMTLSFEDAAKGLSKQAVRRHQHRGGLFSRLDQKGMRTSKPHRKFDPVRWLEEAFQFADKKAA</sequence>
<organism evidence="2 3">
    <name type="scientific">Sulfitobacter noctilucicola</name>
    <dbReference type="NCBI Taxonomy" id="1342301"/>
    <lineage>
        <taxon>Bacteria</taxon>
        <taxon>Pseudomonadati</taxon>
        <taxon>Pseudomonadota</taxon>
        <taxon>Alphaproteobacteria</taxon>
        <taxon>Rhodobacterales</taxon>
        <taxon>Roseobacteraceae</taxon>
        <taxon>Sulfitobacter</taxon>
    </lineage>
</organism>
<name>A0A7W6M4G6_9RHOB</name>
<reference evidence="2 3" key="1">
    <citation type="submission" date="2020-08" db="EMBL/GenBank/DDBJ databases">
        <title>Genomic Encyclopedia of Type Strains, Phase IV (KMG-IV): sequencing the most valuable type-strain genomes for metagenomic binning, comparative biology and taxonomic classification.</title>
        <authorList>
            <person name="Goeker M."/>
        </authorList>
    </citation>
    <scope>NUCLEOTIDE SEQUENCE [LARGE SCALE GENOMIC DNA]</scope>
    <source>
        <strain evidence="2 3">DSM 101015</strain>
    </source>
</reference>